<evidence type="ECO:0000256" key="12">
    <source>
        <dbReference type="ARBA" id="ARBA00022955"/>
    </source>
</evidence>
<keyword evidence="13 18" id="KW-0756">Sterol biosynthesis</keyword>
<dbReference type="Pfam" id="PF00288">
    <property type="entry name" value="GHMP_kinases_N"/>
    <property type="match status" value="1"/>
</dbReference>
<keyword evidence="4 18" id="KW-0963">Cytoplasm</keyword>
<accession>A0AAD7Z8U8</accession>
<dbReference type="NCBIfam" id="TIGR00549">
    <property type="entry name" value="mevalon_kin"/>
    <property type="match status" value="1"/>
</dbReference>
<evidence type="ECO:0000256" key="3">
    <source>
        <dbReference type="ARBA" id="ARBA00012103"/>
    </source>
</evidence>
<dbReference type="InterPro" id="IPR036554">
    <property type="entry name" value="GHMP_kinase_C_sf"/>
</dbReference>
<evidence type="ECO:0000256" key="10">
    <source>
        <dbReference type="ARBA" id="ARBA00022840"/>
    </source>
</evidence>
<dbReference type="Gene3D" id="3.10.20.90">
    <property type="entry name" value="Phosphatidylinositol 3-kinase Catalytic Subunit, Chain A, domain 1"/>
    <property type="match status" value="1"/>
</dbReference>
<reference evidence="21" key="1">
    <citation type="journal article" date="2023" name="IScience">
        <title>Live-bearing cockroach genome reveals convergent evolutionary mechanisms linked to viviparity in insects and beyond.</title>
        <authorList>
            <person name="Fouks B."/>
            <person name="Harrison M.C."/>
            <person name="Mikhailova A.A."/>
            <person name="Marchal E."/>
            <person name="English S."/>
            <person name="Carruthers M."/>
            <person name="Jennings E.C."/>
            <person name="Chiamaka E.L."/>
            <person name="Frigard R.A."/>
            <person name="Pippel M."/>
            <person name="Attardo G.M."/>
            <person name="Benoit J.B."/>
            <person name="Bornberg-Bauer E."/>
            <person name="Tobe S.S."/>
        </authorList>
    </citation>
    <scope>NUCLEOTIDE SEQUENCE</scope>
    <source>
        <strain evidence="21">Stay&amp;Tobe</strain>
    </source>
</reference>
<dbReference type="Gene3D" id="3.30.230.10">
    <property type="match status" value="1"/>
</dbReference>
<keyword evidence="9 18" id="KW-0418">Kinase</keyword>
<dbReference type="PANTHER" id="PTHR43290">
    <property type="entry name" value="MEVALONATE KINASE"/>
    <property type="match status" value="1"/>
</dbReference>
<comment type="pathway">
    <text evidence="17 18">Isoprenoid biosynthesis; isopentenyl diphosphate biosynthesis via mevalonate pathway; isopentenyl diphosphate from (R)-mevalonate: step 1/3.</text>
</comment>
<dbReference type="InterPro" id="IPR013750">
    <property type="entry name" value="GHMP_kinase_C_dom"/>
</dbReference>
<dbReference type="InterPro" id="IPR006205">
    <property type="entry name" value="Mev_gal_kin"/>
</dbReference>
<keyword evidence="15 18" id="KW-1207">Sterol metabolism</keyword>
<dbReference type="PANTHER" id="PTHR43290:SF2">
    <property type="entry name" value="MEVALONATE KINASE"/>
    <property type="match status" value="1"/>
</dbReference>
<keyword evidence="12 18" id="KW-0752">Steroid biosynthesis</keyword>
<reference evidence="21" key="2">
    <citation type="submission" date="2023-05" db="EMBL/GenBank/DDBJ databases">
        <authorList>
            <person name="Fouks B."/>
        </authorList>
    </citation>
    <scope>NUCLEOTIDE SEQUENCE</scope>
    <source>
        <strain evidence="21">Stay&amp;Tobe</strain>
        <tissue evidence="21">Testes</tissue>
    </source>
</reference>
<evidence type="ECO:0000256" key="16">
    <source>
        <dbReference type="ARBA" id="ARBA00023221"/>
    </source>
</evidence>
<keyword evidence="6 18" id="KW-0808">Transferase</keyword>
<feature type="non-terminal residue" evidence="21">
    <location>
        <position position="1"/>
    </location>
</feature>
<evidence type="ECO:0000259" key="20">
    <source>
        <dbReference type="Pfam" id="PF08544"/>
    </source>
</evidence>
<protein>
    <recommendedName>
        <fullName evidence="3 18">Mevalonate kinase</fullName>
        <shortName evidence="18">MK</shortName>
        <ecNumber evidence="3 18">2.7.1.36</ecNumber>
    </recommendedName>
</protein>
<evidence type="ECO:0000313" key="21">
    <source>
        <dbReference type="EMBL" id="KAJ9576214.1"/>
    </source>
</evidence>
<evidence type="ECO:0000256" key="7">
    <source>
        <dbReference type="ARBA" id="ARBA00022723"/>
    </source>
</evidence>
<keyword evidence="22" id="KW-1185">Reference proteome</keyword>
<dbReference type="PRINTS" id="PR00959">
    <property type="entry name" value="MEVGALKINASE"/>
</dbReference>
<dbReference type="EMBL" id="JASPKZ010009805">
    <property type="protein sequence ID" value="KAJ9576214.1"/>
    <property type="molecule type" value="Genomic_DNA"/>
</dbReference>
<dbReference type="InterPro" id="IPR002634">
    <property type="entry name" value="BolA"/>
</dbReference>
<dbReference type="InterPro" id="IPR014721">
    <property type="entry name" value="Ribsml_uS5_D2-typ_fold_subgr"/>
</dbReference>
<dbReference type="Pfam" id="PF01722">
    <property type="entry name" value="BolA"/>
    <property type="match status" value="1"/>
</dbReference>
<evidence type="ECO:0000256" key="17">
    <source>
        <dbReference type="ARBA" id="ARBA00029438"/>
    </source>
</evidence>
<dbReference type="InterPro" id="IPR020568">
    <property type="entry name" value="Ribosomal_Su5_D2-typ_SF"/>
</dbReference>
<evidence type="ECO:0000256" key="9">
    <source>
        <dbReference type="ARBA" id="ARBA00022777"/>
    </source>
</evidence>
<dbReference type="Pfam" id="PF08544">
    <property type="entry name" value="GHMP_kinases_C"/>
    <property type="match status" value="1"/>
</dbReference>
<dbReference type="InterPro" id="IPR006204">
    <property type="entry name" value="GHMP_kinase_N_dom"/>
</dbReference>
<dbReference type="GO" id="GO:0005524">
    <property type="term" value="F:ATP binding"/>
    <property type="evidence" value="ECO:0007669"/>
    <property type="project" value="UniProtKB-KW"/>
</dbReference>
<evidence type="ECO:0000313" key="22">
    <source>
        <dbReference type="Proteomes" id="UP001233999"/>
    </source>
</evidence>
<evidence type="ECO:0000256" key="1">
    <source>
        <dbReference type="ARBA" id="ARBA00004496"/>
    </source>
</evidence>
<proteinExistence type="inferred from homology"/>
<evidence type="ECO:0000256" key="4">
    <source>
        <dbReference type="ARBA" id="ARBA00022490"/>
    </source>
</evidence>
<dbReference type="GO" id="GO:0006695">
    <property type="term" value="P:cholesterol biosynthetic process"/>
    <property type="evidence" value="ECO:0007669"/>
    <property type="project" value="TreeGrafter"/>
</dbReference>
<dbReference type="SUPFAM" id="SSF55060">
    <property type="entry name" value="GHMP Kinase, C-terminal domain"/>
    <property type="match status" value="1"/>
</dbReference>
<evidence type="ECO:0000256" key="15">
    <source>
        <dbReference type="ARBA" id="ARBA00023166"/>
    </source>
</evidence>
<evidence type="ECO:0000256" key="11">
    <source>
        <dbReference type="ARBA" id="ARBA00022842"/>
    </source>
</evidence>
<keyword evidence="5 18" id="KW-0444">Lipid biosynthesis</keyword>
<dbReference type="Gene3D" id="3.30.70.890">
    <property type="entry name" value="GHMP kinase, C-terminal domain"/>
    <property type="match status" value="1"/>
</dbReference>
<evidence type="ECO:0000256" key="2">
    <source>
        <dbReference type="ARBA" id="ARBA00006495"/>
    </source>
</evidence>
<keyword evidence="10 18" id="KW-0067">ATP-binding</keyword>
<evidence type="ECO:0000256" key="6">
    <source>
        <dbReference type="ARBA" id="ARBA00022679"/>
    </source>
</evidence>
<dbReference type="FunFam" id="3.30.70.890:FF:000003">
    <property type="entry name" value="Mevalonate kinase"/>
    <property type="match status" value="1"/>
</dbReference>
<dbReference type="AlphaFoldDB" id="A0AAD7Z8U8"/>
<dbReference type="SUPFAM" id="SSF54211">
    <property type="entry name" value="Ribosomal protein S5 domain 2-like"/>
    <property type="match status" value="1"/>
</dbReference>
<dbReference type="EC" id="2.7.1.36" evidence="3 18"/>
<keyword evidence="14 18" id="KW-0443">Lipid metabolism</keyword>
<evidence type="ECO:0000256" key="14">
    <source>
        <dbReference type="ARBA" id="ARBA00023098"/>
    </source>
</evidence>
<comment type="similarity">
    <text evidence="2 18">Belongs to the GHMP kinase family. Mevalonate kinase subfamily.</text>
</comment>
<dbReference type="GO" id="GO:0004496">
    <property type="term" value="F:mevalonate kinase activity"/>
    <property type="evidence" value="ECO:0007669"/>
    <property type="project" value="UniProtKB-EC"/>
</dbReference>
<feature type="domain" description="GHMP kinase N-terminal" evidence="19">
    <location>
        <begin position="201"/>
        <end position="278"/>
    </location>
</feature>
<dbReference type="SUPFAM" id="SSF82657">
    <property type="entry name" value="BolA-like"/>
    <property type="match status" value="1"/>
</dbReference>
<comment type="catalytic activity">
    <reaction evidence="18">
        <text>(R)-mevalonate + ATP = (R)-5-phosphomevalonate + ADP + H(+)</text>
        <dbReference type="Rhea" id="RHEA:17065"/>
        <dbReference type="ChEBI" id="CHEBI:15378"/>
        <dbReference type="ChEBI" id="CHEBI:30616"/>
        <dbReference type="ChEBI" id="CHEBI:36464"/>
        <dbReference type="ChEBI" id="CHEBI:58146"/>
        <dbReference type="ChEBI" id="CHEBI:456216"/>
        <dbReference type="EC" id="2.7.1.36"/>
    </reaction>
</comment>
<keyword evidence="16 18" id="KW-0753">Steroid metabolism</keyword>
<keyword evidence="11" id="KW-0460">Magnesium</keyword>
<keyword evidence="7" id="KW-0479">Metal-binding</keyword>
<dbReference type="GO" id="GO:0019287">
    <property type="term" value="P:isopentenyl diphosphate biosynthetic process, mevalonate pathway"/>
    <property type="evidence" value="ECO:0007669"/>
    <property type="project" value="TreeGrafter"/>
</dbReference>
<gene>
    <name evidence="21" type="ORF">L9F63_006947</name>
</gene>
<comment type="caution">
    <text evidence="21">The sequence shown here is derived from an EMBL/GenBank/DDBJ whole genome shotgun (WGS) entry which is preliminary data.</text>
</comment>
<sequence>EVEDESDGCGAKFNVLIVSDKFEGKPLLQRHRMVNSVLEEELKTIHAFSQKTLTTQQWEKQKTFTVSAPGKVILHGEHSVVYGKTALAASLNLRTNITLKETDSSDASINIDLPNLNLKYIYTLLELNNTFLAEPPPLLKGSRSDFNLETPELIDSTAFISTLREYVLKNHKLSQITFPQECALIAFLFLYTGILCSVNIHIQPLTIEAISDLAIASGAGSSASFAVSLSAALIHYIRSKISFNGITKKELISRWALTSEKIMHGNPSGIDNAVCTFGSIIKFKKGELGEAPCLDHLPTTAKLKILLVDTGVSRDTAGMLARVSDRLEAYPLIVKPTLDAMDGVAMAAANVLMKMGETDAAIGDTVEQMNSLYSKLEELVDMNQALLMTLGVSHPSLDRICRTVSKYGLHAKLTGAGGGGYAFILLPSQASELKKLHQAKEALERKGFVCTETELGGIGITVSNCV</sequence>
<evidence type="ECO:0000256" key="8">
    <source>
        <dbReference type="ARBA" id="ARBA00022741"/>
    </source>
</evidence>
<evidence type="ECO:0000256" key="18">
    <source>
        <dbReference type="RuleBase" id="RU363087"/>
    </source>
</evidence>
<name>A0AAD7Z8U8_DIPPU</name>
<evidence type="ECO:0000256" key="5">
    <source>
        <dbReference type="ARBA" id="ARBA00022516"/>
    </source>
</evidence>
<feature type="domain" description="GHMP kinase C-terminal" evidence="20">
    <location>
        <begin position="375"/>
        <end position="437"/>
    </location>
</feature>
<organism evidence="21 22">
    <name type="scientific">Diploptera punctata</name>
    <name type="common">Pacific beetle cockroach</name>
    <dbReference type="NCBI Taxonomy" id="6984"/>
    <lineage>
        <taxon>Eukaryota</taxon>
        <taxon>Metazoa</taxon>
        <taxon>Ecdysozoa</taxon>
        <taxon>Arthropoda</taxon>
        <taxon>Hexapoda</taxon>
        <taxon>Insecta</taxon>
        <taxon>Pterygota</taxon>
        <taxon>Neoptera</taxon>
        <taxon>Polyneoptera</taxon>
        <taxon>Dictyoptera</taxon>
        <taxon>Blattodea</taxon>
        <taxon>Blaberoidea</taxon>
        <taxon>Blaberidae</taxon>
        <taxon>Diplopterinae</taxon>
        <taxon>Diploptera</taxon>
    </lineage>
</organism>
<keyword evidence="8 18" id="KW-0547">Nucleotide-binding</keyword>
<dbReference type="InterPro" id="IPR036065">
    <property type="entry name" value="BolA-like_sf"/>
</dbReference>
<dbReference type="GO" id="GO:0005829">
    <property type="term" value="C:cytosol"/>
    <property type="evidence" value="ECO:0007669"/>
    <property type="project" value="TreeGrafter"/>
</dbReference>
<evidence type="ECO:0000259" key="19">
    <source>
        <dbReference type="Pfam" id="PF00288"/>
    </source>
</evidence>
<dbReference type="Proteomes" id="UP001233999">
    <property type="component" value="Unassembled WGS sequence"/>
</dbReference>
<dbReference type="GO" id="GO:0046872">
    <property type="term" value="F:metal ion binding"/>
    <property type="evidence" value="ECO:0007669"/>
    <property type="project" value="UniProtKB-KW"/>
</dbReference>
<comment type="subcellular location">
    <subcellularLocation>
        <location evidence="1 18">Cytoplasm</location>
    </subcellularLocation>
</comment>
<evidence type="ECO:0000256" key="13">
    <source>
        <dbReference type="ARBA" id="ARBA00023011"/>
    </source>
</evidence>